<dbReference type="AlphaFoldDB" id="A0A9D3VY28"/>
<protein>
    <submittedName>
        <fullName evidence="1">Uncharacterized protein</fullName>
    </submittedName>
</protein>
<evidence type="ECO:0000313" key="1">
    <source>
        <dbReference type="EMBL" id="KAH1098084.1"/>
    </source>
</evidence>
<name>A0A9D3VY28_9ROSI</name>
<accession>A0A9D3VY28</accession>
<sequence>MVFPFNSSSGQVGVSGSGAQHDEADLFAGWFTDRSINFDNAVYRRAFIPLDLKLSIGQELPIPFP</sequence>
<comment type="caution">
    <text evidence="1">The sequence shown here is derived from an EMBL/GenBank/DDBJ whole genome shotgun (WGS) entry which is preliminary data.</text>
</comment>
<organism evidence="1 2">
    <name type="scientific">Gossypium stocksii</name>
    <dbReference type="NCBI Taxonomy" id="47602"/>
    <lineage>
        <taxon>Eukaryota</taxon>
        <taxon>Viridiplantae</taxon>
        <taxon>Streptophyta</taxon>
        <taxon>Embryophyta</taxon>
        <taxon>Tracheophyta</taxon>
        <taxon>Spermatophyta</taxon>
        <taxon>Magnoliopsida</taxon>
        <taxon>eudicotyledons</taxon>
        <taxon>Gunneridae</taxon>
        <taxon>Pentapetalae</taxon>
        <taxon>rosids</taxon>
        <taxon>malvids</taxon>
        <taxon>Malvales</taxon>
        <taxon>Malvaceae</taxon>
        <taxon>Malvoideae</taxon>
        <taxon>Gossypium</taxon>
    </lineage>
</organism>
<gene>
    <name evidence="1" type="ORF">J1N35_015005</name>
</gene>
<dbReference type="EMBL" id="JAIQCV010000005">
    <property type="protein sequence ID" value="KAH1098084.1"/>
    <property type="molecule type" value="Genomic_DNA"/>
</dbReference>
<dbReference type="Proteomes" id="UP000828251">
    <property type="component" value="Unassembled WGS sequence"/>
</dbReference>
<keyword evidence="2" id="KW-1185">Reference proteome</keyword>
<proteinExistence type="predicted"/>
<evidence type="ECO:0000313" key="2">
    <source>
        <dbReference type="Proteomes" id="UP000828251"/>
    </source>
</evidence>
<reference evidence="1 2" key="1">
    <citation type="journal article" date="2021" name="Plant Biotechnol. J.">
        <title>Multi-omics assisted identification of the key and species-specific regulatory components of drought-tolerant mechanisms in Gossypium stocksii.</title>
        <authorList>
            <person name="Yu D."/>
            <person name="Ke L."/>
            <person name="Zhang D."/>
            <person name="Wu Y."/>
            <person name="Sun Y."/>
            <person name="Mei J."/>
            <person name="Sun J."/>
            <person name="Sun Y."/>
        </authorList>
    </citation>
    <scope>NUCLEOTIDE SEQUENCE [LARGE SCALE GENOMIC DNA]</scope>
    <source>
        <strain evidence="2">cv. E1</strain>
        <tissue evidence="1">Leaf</tissue>
    </source>
</reference>